<accession>B6TEW6</accession>
<sequence>MKMGCSNANLMLDEDTESNTPLPSSNVVKGTSRENLVEWTKKNVGDTHVGKQMV</sequence>
<reference evidence="2" key="1">
    <citation type="journal article" date="2009" name="Plant Mol. Biol.">
        <title>Insights into corn genes derived from large-scale cDNA sequencing.</title>
        <authorList>
            <person name="Alexandrov N.N."/>
            <person name="Brover V.V."/>
            <person name="Freidin S."/>
            <person name="Troukhan M.E."/>
            <person name="Tatarinova T.V."/>
            <person name="Zhang H."/>
            <person name="Swaller T.J."/>
            <person name="Lu Y.P."/>
            <person name="Bouck J."/>
            <person name="Flavell R.B."/>
            <person name="Feldmann K.A."/>
        </authorList>
    </citation>
    <scope>NUCLEOTIDE SEQUENCE</scope>
</reference>
<evidence type="ECO:0000256" key="1">
    <source>
        <dbReference type="SAM" id="MobiDB-lite"/>
    </source>
</evidence>
<protein>
    <submittedName>
        <fullName evidence="2">Uncharacterized protein</fullName>
    </submittedName>
</protein>
<dbReference type="EMBL" id="EU963531">
    <property type="protein sequence ID" value="ACG35649.1"/>
    <property type="molecule type" value="mRNA"/>
</dbReference>
<dbReference type="AlphaFoldDB" id="B6TEW6"/>
<proteinExistence type="evidence at transcript level"/>
<organism evidence="2">
    <name type="scientific">Zea mays</name>
    <name type="common">Maize</name>
    <dbReference type="NCBI Taxonomy" id="4577"/>
    <lineage>
        <taxon>Eukaryota</taxon>
        <taxon>Viridiplantae</taxon>
        <taxon>Streptophyta</taxon>
        <taxon>Embryophyta</taxon>
        <taxon>Tracheophyta</taxon>
        <taxon>Spermatophyta</taxon>
        <taxon>Magnoliopsida</taxon>
        <taxon>Liliopsida</taxon>
        <taxon>Poales</taxon>
        <taxon>Poaceae</taxon>
        <taxon>PACMAD clade</taxon>
        <taxon>Panicoideae</taxon>
        <taxon>Andropogonodae</taxon>
        <taxon>Andropogoneae</taxon>
        <taxon>Tripsacinae</taxon>
        <taxon>Zea</taxon>
    </lineage>
</organism>
<feature type="compositionally biased region" description="Polar residues" evidence="1">
    <location>
        <begin position="18"/>
        <end position="29"/>
    </location>
</feature>
<feature type="region of interest" description="Disordered" evidence="1">
    <location>
        <begin position="1"/>
        <end position="29"/>
    </location>
</feature>
<evidence type="ECO:0000313" key="2">
    <source>
        <dbReference type="EMBL" id="ACG35649.1"/>
    </source>
</evidence>
<name>B6TEW6_MAIZE</name>